<dbReference type="GO" id="GO:0008410">
    <property type="term" value="F:CoA-transferase activity"/>
    <property type="evidence" value="ECO:0007669"/>
    <property type="project" value="TreeGrafter"/>
</dbReference>
<evidence type="ECO:0000256" key="1">
    <source>
        <dbReference type="ARBA" id="ARBA00022679"/>
    </source>
</evidence>
<accession>A0A9X3NB09</accession>
<dbReference type="InterPro" id="IPR023606">
    <property type="entry name" value="CoA-Trfase_III_dom_1_sf"/>
</dbReference>
<feature type="compositionally biased region" description="Basic and acidic residues" evidence="2">
    <location>
        <begin position="388"/>
        <end position="399"/>
    </location>
</feature>
<evidence type="ECO:0000313" key="4">
    <source>
        <dbReference type="Proteomes" id="UP001147653"/>
    </source>
</evidence>
<gene>
    <name evidence="3" type="ORF">OJ997_03665</name>
</gene>
<protein>
    <submittedName>
        <fullName evidence="3">CoA transferase</fullName>
    </submittedName>
</protein>
<dbReference type="AlphaFoldDB" id="A0A9X3NB09"/>
<evidence type="ECO:0000256" key="2">
    <source>
        <dbReference type="SAM" id="MobiDB-lite"/>
    </source>
</evidence>
<dbReference type="InterPro" id="IPR003673">
    <property type="entry name" value="CoA-Trfase_fam_III"/>
</dbReference>
<proteinExistence type="predicted"/>
<keyword evidence="4" id="KW-1185">Reference proteome</keyword>
<comment type="caution">
    <text evidence="3">The sequence shown here is derived from an EMBL/GenBank/DDBJ whole genome shotgun (WGS) entry which is preliminary data.</text>
</comment>
<keyword evidence="1 3" id="KW-0808">Transferase</keyword>
<evidence type="ECO:0000313" key="3">
    <source>
        <dbReference type="EMBL" id="MDA0179382.1"/>
    </source>
</evidence>
<dbReference type="EMBL" id="JAPDDP010000004">
    <property type="protein sequence ID" value="MDA0179382.1"/>
    <property type="molecule type" value="Genomic_DNA"/>
</dbReference>
<sequence>MSALEGVRVIELTQIMAGPFCGQVLADMGADVIKIEPPETGDQTRRSMGESAFRAVNRNKRSITLNLKDPGDRATLHRLVETADVLLENYRPGVAKKLGADYETLRGLNPRLVYASISGFGQTGPYAQRPGFDLIAQGMSGIMSVTGEPGGDPVKAGVPVSDLGAGLFCAIGILSALHARERTGEGQQVDTSLWEGAMALTVWETAELWSTGNIPQPLGSAHRLSAPYQALRTRDGYVTVGGNTQKLWTLLCGAIGRPELVEDPRFATNPDRMRNRPELVVELEAALTERTTAEWVESLLAAGVPAGPLHNVQQVVDDPHTQAREMVVEMEHPEAGTVYGLGIPVKLSATPGSVRRPAPTLGQHTDEILAELGDARLTARVAASSRPEGSDSRAPKDAT</sequence>
<dbReference type="Pfam" id="PF02515">
    <property type="entry name" value="CoA_transf_3"/>
    <property type="match status" value="1"/>
</dbReference>
<name>A0A9X3NB09_9ACTN</name>
<organism evidence="3 4">
    <name type="scientific">Solirubrobacter phytolaccae</name>
    <dbReference type="NCBI Taxonomy" id="1404360"/>
    <lineage>
        <taxon>Bacteria</taxon>
        <taxon>Bacillati</taxon>
        <taxon>Actinomycetota</taxon>
        <taxon>Thermoleophilia</taxon>
        <taxon>Solirubrobacterales</taxon>
        <taxon>Solirubrobacteraceae</taxon>
        <taxon>Solirubrobacter</taxon>
    </lineage>
</organism>
<dbReference type="RefSeq" id="WP_270023655.1">
    <property type="nucleotide sequence ID" value="NZ_JAPDDP010000004.1"/>
</dbReference>
<dbReference type="Gene3D" id="3.30.1540.10">
    <property type="entry name" value="formyl-coa transferase, domain 3"/>
    <property type="match status" value="1"/>
</dbReference>
<feature type="region of interest" description="Disordered" evidence="2">
    <location>
        <begin position="379"/>
        <end position="399"/>
    </location>
</feature>
<dbReference type="InterPro" id="IPR050483">
    <property type="entry name" value="CoA-transferase_III_domain"/>
</dbReference>
<dbReference type="Gene3D" id="3.40.50.10540">
    <property type="entry name" value="Crotonobetainyl-coa:carnitine coa-transferase, domain 1"/>
    <property type="match status" value="1"/>
</dbReference>
<reference evidence="3" key="1">
    <citation type="submission" date="2022-10" db="EMBL/GenBank/DDBJ databases">
        <title>The WGS of Solirubrobacter phytolaccae KCTC 29190.</title>
        <authorList>
            <person name="Jiang Z."/>
        </authorList>
    </citation>
    <scope>NUCLEOTIDE SEQUENCE</scope>
    <source>
        <strain evidence="3">KCTC 29190</strain>
    </source>
</reference>
<dbReference type="InterPro" id="IPR044855">
    <property type="entry name" value="CoA-Trfase_III_dom3_sf"/>
</dbReference>
<dbReference type="Proteomes" id="UP001147653">
    <property type="component" value="Unassembled WGS sequence"/>
</dbReference>
<dbReference type="PANTHER" id="PTHR48207">
    <property type="entry name" value="SUCCINATE--HYDROXYMETHYLGLUTARATE COA-TRANSFERASE"/>
    <property type="match status" value="1"/>
</dbReference>
<dbReference type="PANTHER" id="PTHR48207:SF4">
    <property type="entry name" value="BLL6097 PROTEIN"/>
    <property type="match status" value="1"/>
</dbReference>
<dbReference type="SUPFAM" id="SSF89796">
    <property type="entry name" value="CoA-transferase family III (CaiB/BaiF)"/>
    <property type="match status" value="1"/>
</dbReference>